<accession>A0A3S4ZY71</accession>
<name>A0A3S4ZY71_9PLAT</name>
<reference evidence="2" key="1">
    <citation type="submission" date="2018-11" db="EMBL/GenBank/DDBJ databases">
        <authorList>
            <consortium name="Pathogen Informatics"/>
        </authorList>
    </citation>
    <scope>NUCLEOTIDE SEQUENCE</scope>
</reference>
<comment type="caution">
    <text evidence="2">The sequence shown here is derived from an EMBL/GenBank/DDBJ whole genome shotgun (WGS) entry which is preliminary data.</text>
</comment>
<keyword evidence="3" id="KW-1185">Reference proteome</keyword>
<gene>
    <name evidence="2" type="ORF">PXEA_LOCUS641</name>
</gene>
<evidence type="ECO:0000256" key="1">
    <source>
        <dbReference type="SAM" id="MobiDB-lite"/>
    </source>
</evidence>
<dbReference type="EMBL" id="CAAALY010001249">
    <property type="protein sequence ID" value="VEL07201.1"/>
    <property type="molecule type" value="Genomic_DNA"/>
</dbReference>
<sequence length="314" mass="35162">MEESHQLLKQNNVLFRLLDRVARTVEANSVPLPSFTSDAALLTAQEAIYDSALPLVQNGPSFPSLKMTTSKVLAGLRQINPDDWMACNCSTETDLFRQAEENMEDEDDALVDCPTPWMAGLPTYKNLGTIEHSGSNLSGPFSSSWHIPTPLVLSWQAGRHLGRSWFEPFERLFHAIHDVNYVLASLVNVRPLEGELVPISGGSEGRDQVSSSEPDNITSSSNRSEQLLPSPGWWDDTLRRNFMDYMHALLKLLSFVQDMNSLQRETVQHVEQELEWSSGFFLITILLSVLGLTVQVASSDRQLFRLVYAATIKP</sequence>
<evidence type="ECO:0000313" key="2">
    <source>
        <dbReference type="EMBL" id="VEL07201.1"/>
    </source>
</evidence>
<dbReference type="AlphaFoldDB" id="A0A3S4ZY71"/>
<dbReference type="Proteomes" id="UP000784294">
    <property type="component" value="Unassembled WGS sequence"/>
</dbReference>
<proteinExistence type="predicted"/>
<evidence type="ECO:0000313" key="3">
    <source>
        <dbReference type="Proteomes" id="UP000784294"/>
    </source>
</evidence>
<dbReference type="OrthoDB" id="6278451at2759"/>
<feature type="compositionally biased region" description="Polar residues" evidence="1">
    <location>
        <begin position="208"/>
        <end position="227"/>
    </location>
</feature>
<organism evidence="2 3">
    <name type="scientific">Protopolystoma xenopodis</name>
    <dbReference type="NCBI Taxonomy" id="117903"/>
    <lineage>
        <taxon>Eukaryota</taxon>
        <taxon>Metazoa</taxon>
        <taxon>Spiralia</taxon>
        <taxon>Lophotrochozoa</taxon>
        <taxon>Platyhelminthes</taxon>
        <taxon>Monogenea</taxon>
        <taxon>Polyopisthocotylea</taxon>
        <taxon>Polystomatidea</taxon>
        <taxon>Polystomatidae</taxon>
        <taxon>Protopolystoma</taxon>
    </lineage>
</organism>
<protein>
    <submittedName>
        <fullName evidence="2">Uncharacterized protein</fullName>
    </submittedName>
</protein>
<feature type="region of interest" description="Disordered" evidence="1">
    <location>
        <begin position="199"/>
        <end position="227"/>
    </location>
</feature>